<dbReference type="InterPro" id="IPR033140">
    <property type="entry name" value="Lipase_GDXG_put_SER_AS"/>
</dbReference>
<comment type="similarity">
    <text evidence="1">Belongs to the 'GDXG' lipolytic enzyme family.</text>
</comment>
<evidence type="ECO:0000256" key="2">
    <source>
        <dbReference type="ARBA" id="ARBA00022801"/>
    </source>
</evidence>
<dbReference type="SUPFAM" id="SSF53474">
    <property type="entry name" value="alpha/beta-Hydrolases"/>
    <property type="match status" value="1"/>
</dbReference>
<dbReference type="InterPro" id="IPR050300">
    <property type="entry name" value="GDXG_lipolytic_enzyme"/>
</dbReference>
<evidence type="ECO:0000313" key="5">
    <source>
        <dbReference type="EMBL" id="UQX88900.1"/>
    </source>
</evidence>
<dbReference type="Gene3D" id="3.40.50.1820">
    <property type="entry name" value="alpha/beta hydrolase"/>
    <property type="match status" value="1"/>
</dbReference>
<feature type="active site" evidence="3">
    <location>
        <position position="160"/>
    </location>
</feature>
<feature type="domain" description="Alpha/beta hydrolase fold-3" evidence="4">
    <location>
        <begin position="83"/>
        <end position="295"/>
    </location>
</feature>
<evidence type="ECO:0000259" key="4">
    <source>
        <dbReference type="Pfam" id="PF07859"/>
    </source>
</evidence>
<reference evidence="5" key="1">
    <citation type="journal article" date="2018" name="Int. J. Syst. Evol. Microbiol.">
        <title>Jatrophihabitans telluris sp. nov., isolated from sediment soil of lava forest wetlands and the emended description of the genus Jatrophihabitans.</title>
        <authorList>
            <person name="Lee K.C."/>
            <person name="Suh M.K."/>
            <person name="Eom M.K."/>
            <person name="Kim K.K."/>
            <person name="Kim J.S."/>
            <person name="Kim D.S."/>
            <person name="Ko S.H."/>
            <person name="Shin Y.K."/>
            <person name="Lee J.S."/>
        </authorList>
    </citation>
    <scope>NUCLEOTIDE SEQUENCE</scope>
    <source>
        <strain evidence="5">N237</strain>
    </source>
</reference>
<evidence type="ECO:0000256" key="1">
    <source>
        <dbReference type="ARBA" id="ARBA00010515"/>
    </source>
</evidence>
<dbReference type="InterPro" id="IPR013094">
    <property type="entry name" value="AB_hydrolase_3"/>
</dbReference>
<dbReference type="GO" id="GO:0016787">
    <property type="term" value="F:hydrolase activity"/>
    <property type="evidence" value="ECO:0007669"/>
    <property type="project" value="UniProtKB-KW"/>
</dbReference>
<dbReference type="Pfam" id="PF07859">
    <property type="entry name" value="Abhydrolase_3"/>
    <property type="match status" value="1"/>
</dbReference>
<gene>
    <name evidence="5" type="ORF">M6D93_02610</name>
</gene>
<evidence type="ECO:0000313" key="6">
    <source>
        <dbReference type="Proteomes" id="UP001056336"/>
    </source>
</evidence>
<dbReference type="EMBL" id="CP097332">
    <property type="protein sequence ID" value="UQX88900.1"/>
    <property type="molecule type" value="Genomic_DNA"/>
</dbReference>
<dbReference type="Proteomes" id="UP001056336">
    <property type="component" value="Chromosome"/>
</dbReference>
<name>A0ABY4QZJ5_9ACTN</name>
<accession>A0ABY4QZJ5</accession>
<protein>
    <submittedName>
        <fullName evidence="5">Alpha/beta hydrolase</fullName>
    </submittedName>
</protein>
<sequence>MTEPIIDADIANWLIRTQPNGEPTSIGEARQRSRNENALALEHMTQRLVPATEVDDEIDGPAGPLPIRVLRPSEGQQGPLPTVVYFHGGGWVVGDIDTHLGHARRICTQFGAVVVTVGYRLAPEDRFPAAFDDAVAATEWADTHRSELGGGPELILAGDSAGGQLAASTAIARRDAGQPLTAQLLLYPVTDVAGRYAADPVNAFYMSRQTTGSNFGLTLEGMADFAHNYVTDAESTDWRVSPMRAKDLTGVAPAVIHTATLDVLRTEGNFYAHALQRSGVRVITREWPTLNHSYFGLGGVSAVADGAAAQAADDLRDLLAGGGSTEAPPERTLPSYP</sequence>
<dbReference type="InterPro" id="IPR029058">
    <property type="entry name" value="AB_hydrolase_fold"/>
</dbReference>
<keyword evidence="6" id="KW-1185">Reference proteome</keyword>
<proteinExistence type="inferred from homology"/>
<dbReference type="PANTHER" id="PTHR48081:SF8">
    <property type="entry name" value="ALPHA_BETA HYDROLASE FOLD-3 DOMAIN-CONTAINING PROTEIN-RELATED"/>
    <property type="match status" value="1"/>
</dbReference>
<dbReference type="InterPro" id="IPR002168">
    <property type="entry name" value="Lipase_GDXG_HIS_AS"/>
</dbReference>
<dbReference type="PANTHER" id="PTHR48081">
    <property type="entry name" value="AB HYDROLASE SUPERFAMILY PROTEIN C4A8.06C"/>
    <property type="match status" value="1"/>
</dbReference>
<organism evidence="5 6">
    <name type="scientific">Jatrophihabitans telluris</name>
    <dbReference type="NCBI Taxonomy" id="2038343"/>
    <lineage>
        <taxon>Bacteria</taxon>
        <taxon>Bacillati</taxon>
        <taxon>Actinomycetota</taxon>
        <taxon>Actinomycetes</taxon>
        <taxon>Jatrophihabitantales</taxon>
        <taxon>Jatrophihabitantaceae</taxon>
        <taxon>Jatrophihabitans</taxon>
    </lineage>
</organism>
<dbReference type="RefSeq" id="WP_249772746.1">
    <property type="nucleotide sequence ID" value="NZ_CP097332.1"/>
</dbReference>
<keyword evidence="2 5" id="KW-0378">Hydrolase</keyword>
<dbReference type="PROSITE" id="PS01173">
    <property type="entry name" value="LIPASE_GDXG_HIS"/>
    <property type="match status" value="1"/>
</dbReference>
<dbReference type="PROSITE" id="PS01174">
    <property type="entry name" value="LIPASE_GDXG_SER"/>
    <property type="match status" value="1"/>
</dbReference>
<evidence type="ECO:0000256" key="3">
    <source>
        <dbReference type="PROSITE-ProRule" id="PRU10038"/>
    </source>
</evidence>
<reference evidence="5" key="2">
    <citation type="submission" date="2022-05" db="EMBL/GenBank/DDBJ databases">
        <authorList>
            <person name="Kim J.-S."/>
            <person name="Lee K."/>
            <person name="Suh M."/>
            <person name="Eom M."/>
            <person name="Kim J.-S."/>
            <person name="Kim D.-S."/>
            <person name="Ko S.-H."/>
            <person name="Shin Y."/>
            <person name="Lee J.-S."/>
        </authorList>
    </citation>
    <scope>NUCLEOTIDE SEQUENCE</scope>
    <source>
        <strain evidence="5">N237</strain>
    </source>
</reference>